<protein>
    <recommendedName>
        <fullName evidence="3 7">UDP-glucose 6-dehydrogenase</fullName>
        <ecNumber evidence="3 7">1.1.1.22</ecNumber>
    </recommendedName>
</protein>
<comment type="pathway">
    <text evidence="1">Nucleotide-sugar biosynthesis; UDP-alpha-D-glucuronate biosynthesis; UDP-alpha-D-glucuronate from UDP-alpha-D-glucose: step 1/1.</text>
</comment>
<dbReference type="EC" id="1.1.1.22" evidence="3 7"/>
<dbReference type="EMBL" id="QBKR01000026">
    <property type="protein sequence ID" value="PTX53738.1"/>
    <property type="molecule type" value="Genomic_DNA"/>
</dbReference>
<comment type="catalytic activity">
    <reaction evidence="6 7">
        <text>UDP-alpha-D-glucose + 2 NAD(+) + H2O = UDP-alpha-D-glucuronate + 2 NADH + 3 H(+)</text>
        <dbReference type="Rhea" id="RHEA:23596"/>
        <dbReference type="ChEBI" id="CHEBI:15377"/>
        <dbReference type="ChEBI" id="CHEBI:15378"/>
        <dbReference type="ChEBI" id="CHEBI:57540"/>
        <dbReference type="ChEBI" id="CHEBI:57945"/>
        <dbReference type="ChEBI" id="CHEBI:58052"/>
        <dbReference type="ChEBI" id="CHEBI:58885"/>
        <dbReference type="EC" id="1.1.1.22"/>
    </reaction>
</comment>
<feature type="domain" description="UDP-glucose/GDP-mannose dehydrogenase C-terminal" evidence="11">
    <location>
        <begin position="337"/>
        <end position="440"/>
    </location>
</feature>
<evidence type="ECO:0000259" key="11">
    <source>
        <dbReference type="SMART" id="SM00984"/>
    </source>
</evidence>
<dbReference type="SUPFAM" id="SSF48179">
    <property type="entry name" value="6-phosphogluconate dehydrogenase C-terminal domain-like"/>
    <property type="match status" value="1"/>
</dbReference>
<organism evidence="12 13">
    <name type="scientific">Melghirimyces profundicolus</name>
    <dbReference type="NCBI Taxonomy" id="1242148"/>
    <lineage>
        <taxon>Bacteria</taxon>
        <taxon>Bacillati</taxon>
        <taxon>Bacillota</taxon>
        <taxon>Bacilli</taxon>
        <taxon>Bacillales</taxon>
        <taxon>Thermoactinomycetaceae</taxon>
        <taxon>Melghirimyces</taxon>
    </lineage>
</organism>
<gene>
    <name evidence="12" type="ORF">C8P63_12624</name>
</gene>
<evidence type="ECO:0000313" key="13">
    <source>
        <dbReference type="Proteomes" id="UP000244240"/>
    </source>
</evidence>
<feature type="binding site" evidence="9">
    <location>
        <begin position="273"/>
        <end position="277"/>
    </location>
    <ligand>
        <name>substrate</name>
    </ligand>
</feature>
<dbReference type="Proteomes" id="UP000244240">
    <property type="component" value="Unassembled WGS sequence"/>
</dbReference>
<dbReference type="InterPro" id="IPR036291">
    <property type="entry name" value="NAD(P)-bd_dom_sf"/>
</dbReference>
<dbReference type="SUPFAM" id="SSF52413">
    <property type="entry name" value="UDP-glucose/GDP-mannose dehydrogenase C-terminal domain"/>
    <property type="match status" value="1"/>
</dbReference>
<comment type="caution">
    <text evidence="12">The sequence shown here is derived from an EMBL/GenBank/DDBJ whole genome shotgun (WGS) entry which is preliminary data.</text>
</comment>
<evidence type="ECO:0000256" key="8">
    <source>
        <dbReference type="PIRSR" id="PIRSR500134-1"/>
    </source>
</evidence>
<dbReference type="PIRSF" id="PIRSF500134">
    <property type="entry name" value="UDPglc_DH_bac"/>
    <property type="match status" value="1"/>
</dbReference>
<dbReference type="InterPro" id="IPR014027">
    <property type="entry name" value="UDP-Glc/GDP-Man_DH_C"/>
</dbReference>
<dbReference type="GO" id="GO:0051287">
    <property type="term" value="F:NAD binding"/>
    <property type="evidence" value="ECO:0007669"/>
    <property type="project" value="InterPro"/>
</dbReference>
<dbReference type="SMART" id="SM00984">
    <property type="entry name" value="UDPG_MGDP_dh_C"/>
    <property type="match status" value="1"/>
</dbReference>
<dbReference type="AlphaFoldDB" id="A0A2T6BCD3"/>
<dbReference type="SUPFAM" id="SSF51735">
    <property type="entry name" value="NAD(P)-binding Rossmann-fold domains"/>
    <property type="match status" value="1"/>
</dbReference>
<reference evidence="12 13" key="1">
    <citation type="submission" date="2018-04" db="EMBL/GenBank/DDBJ databases">
        <title>Genomic Encyclopedia of Archaeal and Bacterial Type Strains, Phase II (KMG-II): from individual species to whole genera.</title>
        <authorList>
            <person name="Goeker M."/>
        </authorList>
    </citation>
    <scope>NUCLEOTIDE SEQUENCE [LARGE SCALE GENOMIC DNA]</scope>
    <source>
        <strain evidence="12 13">DSM 45787</strain>
    </source>
</reference>
<dbReference type="GO" id="GO:0006065">
    <property type="term" value="P:UDP-glucuronate biosynthetic process"/>
    <property type="evidence" value="ECO:0007669"/>
    <property type="project" value="UniProtKB-UniPathway"/>
</dbReference>
<feature type="active site" description="Nucleophile" evidence="8">
    <location>
        <position position="284"/>
    </location>
</feature>
<feature type="binding site" evidence="10">
    <location>
        <position position="351"/>
    </location>
    <ligand>
        <name>NAD(+)</name>
        <dbReference type="ChEBI" id="CHEBI:57540"/>
    </ligand>
</feature>
<dbReference type="Gene3D" id="1.20.5.100">
    <property type="entry name" value="Cytochrome c1, transmembrane anchor, C-terminal"/>
    <property type="match status" value="1"/>
</dbReference>
<dbReference type="Pfam" id="PF03720">
    <property type="entry name" value="UDPG_MGDP_dh_C"/>
    <property type="match status" value="1"/>
</dbReference>
<dbReference type="PANTHER" id="PTHR43750:SF3">
    <property type="entry name" value="UDP-GLUCOSE 6-DEHYDROGENASE TUAD"/>
    <property type="match status" value="1"/>
</dbReference>
<dbReference type="GO" id="GO:0003979">
    <property type="term" value="F:UDP-glucose 6-dehydrogenase activity"/>
    <property type="evidence" value="ECO:0007669"/>
    <property type="project" value="UniProtKB-EC"/>
</dbReference>
<dbReference type="Pfam" id="PF03721">
    <property type="entry name" value="UDPG_MGDP_dh_N"/>
    <property type="match status" value="1"/>
</dbReference>
<proteinExistence type="inferred from homology"/>
<dbReference type="InterPro" id="IPR028357">
    <property type="entry name" value="UDPglc_DH_bac"/>
</dbReference>
<name>A0A2T6BCD3_9BACL</name>
<dbReference type="RefSeq" id="WP_108025590.1">
    <property type="nucleotide sequence ID" value="NZ_QBKR01000026.1"/>
</dbReference>
<dbReference type="UniPathway" id="UPA00038">
    <property type="reaction ID" value="UER00491"/>
</dbReference>
<evidence type="ECO:0000256" key="1">
    <source>
        <dbReference type="ARBA" id="ARBA00004701"/>
    </source>
</evidence>
<evidence type="ECO:0000256" key="9">
    <source>
        <dbReference type="PIRSR" id="PIRSR500134-2"/>
    </source>
</evidence>
<evidence type="ECO:0000313" key="12">
    <source>
        <dbReference type="EMBL" id="PTX53738.1"/>
    </source>
</evidence>
<evidence type="ECO:0000256" key="7">
    <source>
        <dbReference type="PIRNR" id="PIRNR000124"/>
    </source>
</evidence>
<dbReference type="NCBIfam" id="TIGR03026">
    <property type="entry name" value="NDP-sugDHase"/>
    <property type="match status" value="1"/>
</dbReference>
<dbReference type="InterPro" id="IPR014026">
    <property type="entry name" value="UDP-Glc/GDP-Man_DH_dimer"/>
</dbReference>
<evidence type="ECO:0000256" key="4">
    <source>
        <dbReference type="ARBA" id="ARBA00023002"/>
    </source>
</evidence>
<feature type="binding site" evidence="9">
    <location>
        <position position="344"/>
    </location>
    <ligand>
        <name>substrate</name>
    </ligand>
</feature>
<keyword evidence="4 7" id="KW-0560">Oxidoreductase</keyword>
<dbReference type="InterPro" id="IPR017476">
    <property type="entry name" value="UDP-Glc/GDP-Man"/>
</dbReference>
<dbReference type="PANTHER" id="PTHR43750">
    <property type="entry name" value="UDP-GLUCOSE 6-DEHYDROGENASE TUAD"/>
    <property type="match status" value="1"/>
</dbReference>
<feature type="binding site" evidence="10">
    <location>
        <position position="30"/>
    </location>
    <ligand>
        <name>NAD(+)</name>
        <dbReference type="ChEBI" id="CHEBI:57540"/>
    </ligand>
</feature>
<dbReference type="OrthoDB" id="9803238at2"/>
<feature type="binding site" evidence="10">
    <location>
        <position position="84"/>
    </location>
    <ligand>
        <name>NAD(+)</name>
        <dbReference type="ChEBI" id="CHEBI:57540"/>
    </ligand>
</feature>
<keyword evidence="5 7" id="KW-0520">NAD</keyword>
<evidence type="ECO:0000256" key="2">
    <source>
        <dbReference type="ARBA" id="ARBA00006601"/>
    </source>
</evidence>
<dbReference type="InterPro" id="IPR008927">
    <property type="entry name" value="6-PGluconate_DH-like_C_sf"/>
</dbReference>
<dbReference type="Pfam" id="PF00984">
    <property type="entry name" value="UDPG_MGDP_dh"/>
    <property type="match status" value="1"/>
</dbReference>
<dbReference type="Gene3D" id="3.40.50.720">
    <property type="entry name" value="NAD(P)-binding Rossmann-like Domain"/>
    <property type="match status" value="2"/>
</dbReference>
<accession>A0A2T6BCD3</accession>
<evidence type="ECO:0000256" key="10">
    <source>
        <dbReference type="PIRSR" id="PIRSR500134-3"/>
    </source>
</evidence>
<feature type="binding site" evidence="9">
    <location>
        <position position="228"/>
    </location>
    <ligand>
        <name>substrate</name>
    </ligand>
</feature>
<feature type="binding site" evidence="10">
    <location>
        <position position="287"/>
    </location>
    <ligand>
        <name>NAD(+)</name>
        <dbReference type="ChEBI" id="CHEBI:57540"/>
    </ligand>
</feature>
<feature type="binding site" evidence="10">
    <location>
        <position position="35"/>
    </location>
    <ligand>
        <name>NAD(+)</name>
        <dbReference type="ChEBI" id="CHEBI:57540"/>
    </ligand>
</feature>
<sequence>MNVVCIGSGYVGSVTGTAFAVLGHPTTVIDLDQNKVDQINAGASPIYELGLDELIRKTIGKTLFATTSYKAVREADVVFIGVGTPSREDGTVDLSYIKSAARSIGEYLSPDRFTVVVDKSTVPVGTADLVTSIIEEASGQTAEEDFTVISNPEFLREGYALEDVFFPDRVVIGTSHPRARKVMRELYHNLLERVNYEELSKDFTFAYNWNSPKATYFETDVKSAEMIKYASNAFLAVKISYINEVARLCEALGANVLDVAKGMGMDSRIGEKFLQVSSGWSGSCFPKDTAEFLETSRKYGSELSVVKAAVQSNEKMHHFVVEKMQRHLKTLNGKTVGILGLTFKPNTDDARKTQASTIIRQLIDLGANVRVHDPKGMEMFRELNPKLPVGYCDRVEDVARRADGVVLLTHWKEYLQADWKRIQGEMRYPYLLDTRNFLPHKMLVEMGYIYEGLGIGKELIKENVAPLMI</sequence>
<keyword evidence="13" id="KW-1185">Reference proteome</keyword>
<feature type="binding site" evidence="10">
    <location>
        <position position="157"/>
    </location>
    <ligand>
        <name>NAD(+)</name>
        <dbReference type="ChEBI" id="CHEBI:57540"/>
    </ligand>
</feature>
<dbReference type="InterPro" id="IPR036220">
    <property type="entry name" value="UDP-Glc/GDP-Man_DH_C_sf"/>
</dbReference>
<dbReference type="InterPro" id="IPR001732">
    <property type="entry name" value="UDP-Glc/GDP-Man_DH_N"/>
</dbReference>
<evidence type="ECO:0000256" key="5">
    <source>
        <dbReference type="ARBA" id="ARBA00023027"/>
    </source>
</evidence>
<dbReference type="GO" id="GO:0000271">
    <property type="term" value="P:polysaccharide biosynthetic process"/>
    <property type="evidence" value="ECO:0007669"/>
    <property type="project" value="InterPro"/>
</dbReference>
<dbReference type="PIRSF" id="PIRSF000124">
    <property type="entry name" value="UDPglc_GDPman_dh"/>
    <property type="match status" value="1"/>
</dbReference>
<evidence type="ECO:0000256" key="6">
    <source>
        <dbReference type="ARBA" id="ARBA00047473"/>
    </source>
</evidence>
<evidence type="ECO:0000256" key="3">
    <source>
        <dbReference type="ARBA" id="ARBA00012954"/>
    </source>
</evidence>
<comment type="similarity">
    <text evidence="2 7">Belongs to the UDP-glucose/GDP-mannose dehydrogenase family.</text>
</comment>
<feature type="binding site" evidence="9">
    <location>
        <begin position="154"/>
        <end position="157"/>
    </location>
    <ligand>
        <name>substrate</name>
    </ligand>
</feature>
<feature type="binding site" evidence="10">
    <location>
        <position position="121"/>
    </location>
    <ligand>
        <name>NAD(+)</name>
        <dbReference type="ChEBI" id="CHEBI:57540"/>
    </ligand>
</feature>